<keyword evidence="3" id="KW-1185">Reference proteome</keyword>
<proteinExistence type="predicted"/>
<accession>A0A811NNW8</accession>
<evidence type="ECO:0000313" key="3">
    <source>
        <dbReference type="Proteomes" id="UP000604825"/>
    </source>
</evidence>
<organism evidence="2 3">
    <name type="scientific">Miscanthus lutarioriparius</name>
    <dbReference type="NCBI Taxonomy" id="422564"/>
    <lineage>
        <taxon>Eukaryota</taxon>
        <taxon>Viridiplantae</taxon>
        <taxon>Streptophyta</taxon>
        <taxon>Embryophyta</taxon>
        <taxon>Tracheophyta</taxon>
        <taxon>Spermatophyta</taxon>
        <taxon>Magnoliopsida</taxon>
        <taxon>Liliopsida</taxon>
        <taxon>Poales</taxon>
        <taxon>Poaceae</taxon>
        <taxon>PACMAD clade</taxon>
        <taxon>Panicoideae</taxon>
        <taxon>Andropogonodae</taxon>
        <taxon>Andropogoneae</taxon>
        <taxon>Saccharinae</taxon>
        <taxon>Miscanthus</taxon>
    </lineage>
</organism>
<feature type="region of interest" description="Disordered" evidence="1">
    <location>
        <begin position="183"/>
        <end position="218"/>
    </location>
</feature>
<protein>
    <submittedName>
        <fullName evidence="2">Uncharacterized protein</fullName>
    </submittedName>
</protein>
<dbReference type="AlphaFoldDB" id="A0A811NNW8"/>
<reference evidence="2" key="1">
    <citation type="submission" date="2020-10" db="EMBL/GenBank/DDBJ databases">
        <authorList>
            <person name="Han B."/>
            <person name="Lu T."/>
            <person name="Zhao Q."/>
            <person name="Huang X."/>
            <person name="Zhao Y."/>
        </authorList>
    </citation>
    <scope>NUCLEOTIDE SEQUENCE</scope>
</reference>
<sequence>MAYSEETHVVVVGKPVEAITGWKAAPSQQPQQSSSPDPQHGQACEVASYGLLLTLLVRPSPDPVALWPDPVTPAMDPVALARLPLLAGATTVAIERRRRWWISGIRGEREVVALVDRACGCGSGADGRGGLQWLDGRPGACSDRIRASRAEPAPPPWIQRYRAKRHGRATRTRRGWAAVAAEVSEVRQRETPPATPGVQLGDRGGFGSHGSWAPPPLGEPAAVTGLAVSGRGPWLSGYGWPTPSGAMAGCSSRTATGGGQVRHAVSANPNLSDMDVPMPVKGGAVALHLLKVTTVVGAIKAVVADTDMGNCMQPLGDSQRMRGLSSGEGTGGGERLPGARKSKTML</sequence>
<feature type="region of interest" description="Disordered" evidence="1">
    <location>
        <begin position="313"/>
        <end position="346"/>
    </location>
</feature>
<name>A0A811NNW8_9POAL</name>
<evidence type="ECO:0000256" key="1">
    <source>
        <dbReference type="SAM" id="MobiDB-lite"/>
    </source>
</evidence>
<evidence type="ECO:0000313" key="2">
    <source>
        <dbReference type="EMBL" id="CAD6227034.1"/>
    </source>
</evidence>
<dbReference type="EMBL" id="CAJGYO010000004">
    <property type="protein sequence ID" value="CAD6227034.1"/>
    <property type="molecule type" value="Genomic_DNA"/>
</dbReference>
<gene>
    <name evidence="2" type="ORF">NCGR_LOCUS18677</name>
</gene>
<comment type="caution">
    <text evidence="2">The sequence shown here is derived from an EMBL/GenBank/DDBJ whole genome shotgun (WGS) entry which is preliminary data.</text>
</comment>
<feature type="compositionally biased region" description="Gly residues" evidence="1">
    <location>
        <begin position="326"/>
        <end position="335"/>
    </location>
</feature>
<dbReference type="Proteomes" id="UP000604825">
    <property type="component" value="Unassembled WGS sequence"/>
</dbReference>